<name>A0A1G6JR45_9GAMM</name>
<keyword evidence="2" id="KW-1185">Reference proteome</keyword>
<dbReference type="OrthoDB" id="6710883at2"/>
<protein>
    <submittedName>
        <fullName evidence="1">Uncharacterized protein</fullName>
    </submittedName>
</protein>
<accession>A0A1G6JR45</accession>
<dbReference type="AlphaFoldDB" id="A0A1G6JR45"/>
<reference evidence="2" key="1">
    <citation type="submission" date="2016-09" db="EMBL/GenBank/DDBJ databases">
        <authorList>
            <person name="Varghese N."/>
            <person name="Submissions S."/>
        </authorList>
    </citation>
    <scope>NUCLEOTIDE SEQUENCE [LARGE SCALE GENOMIC DNA]</scope>
    <source>
        <strain evidence="2">ANC 4667</strain>
    </source>
</reference>
<evidence type="ECO:0000313" key="1">
    <source>
        <dbReference type="EMBL" id="SDC21167.1"/>
    </source>
</evidence>
<dbReference type="RefSeq" id="WP_092819550.1">
    <property type="nucleotide sequence ID" value="NZ_BAABKJ010000010.1"/>
</dbReference>
<evidence type="ECO:0000313" key="2">
    <source>
        <dbReference type="Proteomes" id="UP000243468"/>
    </source>
</evidence>
<organism evidence="1 2">
    <name type="scientific">Acinetobacter kookii</name>
    <dbReference type="NCBI Taxonomy" id="1226327"/>
    <lineage>
        <taxon>Bacteria</taxon>
        <taxon>Pseudomonadati</taxon>
        <taxon>Pseudomonadota</taxon>
        <taxon>Gammaproteobacteria</taxon>
        <taxon>Moraxellales</taxon>
        <taxon>Moraxellaceae</taxon>
        <taxon>Acinetobacter</taxon>
    </lineage>
</organism>
<sequence length="75" mass="8771">MNDISVKKINKLIEQFEQAGNKTQALEIGYKTYAMLMSDQKFADKVTKSAENAEERLYKKIKIKLIPEKHHFKVK</sequence>
<dbReference type="EMBL" id="FMYO01000004">
    <property type="protein sequence ID" value="SDC21167.1"/>
    <property type="molecule type" value="Genomic_DNA"/>
</dbReference>
<gene>
    <name evidence="1" type="ORF">SAMN05421732_10442</name>
</gene>
<dbReference type="Proteomes" id="UP000243468">
    <property type="component" value="Unassembled WGS sequence"/>
</dbReference>
<proteinExistence type="predicted"/>